<evidence type="ECO:0000313" key="5">
    <source>
        <dbReference type="Proteomes" id="UP000799324"/>
    </source>
</evidence>
<organism evidence="4 5">
    <name type="scientific">Lophiostoma macrostomum CBS 122681</name>
    <dbReference type="NCBI Taxonomy" id="1314788"/>
    <lineage>
        <taxon>Eukaryota</taxon>
        <taxon>Fungi</taxon>
        <taxon>Dikarya</taxon>
        <taxon>Ascomycota</taxon>
        <taxon>Pezizomycotina</taxon>
        <taxon>Dothideomycetes</taxon>
        <taxon>Pleosporomycetidae</taxon>
        <taxon>Pleosporales</taxon>
        <taxon>Lophiostomataceae</taxon>
        <taxon>Lophiostoma</taxon>
    </lineage>
</organism>
<dbReference type="Proteomes" id="UP000799324">
    <property type="component" value="Unassembled WGS sequence"/>
</dbReference>
<keyword evidence="5" id="KW-1185">Reference proteome</keyword>
<dbReference type="SUPFAM" id="SSF51735">
    <property type="entry name" value="NAD(P)-binding Rossmann-fold domains"/>
    <property type="match status" value="1"/>
</dbReference>
<gene>
    <name evidence="4" type="ORF">K491DRAFT_557969</name>
</gene>
<keyword evidence="1" id="KW-0560">Oxidoreductase</keyword>
<name>A0A6A6T6C0_9PLEO</name>
<evidence type="ECO:0000313" key="4">
    <source>
        <dbReference type="EMBL" id="KAF2654378.1"/>
    </source>
</evidence>
<proteinExistence type="inferred from homology"/>
<dbReference type="EMBL" id="MU004365">
    <property type="protein sequence ID" value="KAF2654378.1"/>
    <property type="molecule type" value="Genomic_DNA"/>
</dbReference>
<comment type="similarity">
    <text evidence="2">Belongs to the NAD(P)-dependent epimerase/dehydratase family. Dihydroflavonol-4-reductase subfamily.</text>
</comment>
<accession>A0A6A6T6C0</accession>
<dbReference type="GO" id="GO:0016616">
    <property type="term" value="F:oxidoreductase activity, acting on the CH-OH group of donors, NAD or NADP as acceptor"/>
    <property type="evidence" value="ECO:0007669"/>
    <property type="project" value="TreeGrafter"/>
</dbReference>
<feature type="domain" description="NAD-dependent epimerase/dehydratase" evidence="3">
    <location>
        <begin position="9"/>
        <end position="153"/>
    </location>
</feature>
<reference evidence="4" key="1">
    <citation type="journal article" date="2020" name="Stud. Mycol.">
        <title>101 Dothideomycetes genomes: a test case for predicting lifestyles and emergence of pathogens.</title>
        <authorList>
            <person name="Haridas S."/>
            <person name="Albert R."/>
            <person name="Binder M."/>
            <person name="Bloem J."/>
            <person name="Labutti K."/>
            <person name="Salamov A."/>
            <person name="Andreopoulos B."/>
            <person name="Baker S."/>
            <person name="Barry K."/>
            <person name="Bills G."/>
            <person name="Bluhm B."/>
            <person name="Cannon C."/>
            <person name="Castanera R."/>
            <person name="Culley D."/>
            <person name="Daum C."/>
            <person name="Ezra D."/>
            <person name="Gonzalez J."/>
            <person name="Henrissat B."/>
            <person name="Kuo A."/>
            <person name="Liang C."/>
            <person name="Lipzen A."/>
            <person name="Lutzoni F."/>
            <person name="Magnuson J."/>
            <person name="Mondo S."/>
            <person name="Nolan M."/>
            <person name="Ohm R."/>
            <person name="Pangilinan J."/>
            <person name="Park H.-J."/>
            <person name="Ramirez L."/>
            <person name="Alfaro M."/>
            <person name="Sun H."/>
            <person name="Tritt A."/>
            <person name="Yoshinaga Y."/>
            <person name="Zwiers L.-H."/>
            <person name="Turgeon B."/>
            <person name="Goodwin S."/>
            <person name="Spatafora J."/>
            <person name="Crous P."/>
            <person name="Grigoriev I."/>
        </authorList>
    </citation>
    <scope>NUCLEOTIDE SEQUENCE</scope>
    <source>
        <strain evidence="4">CBS 122681</strain>
    </source>
</reference>
<evidence type="ECO:0000256" key="2">
    <source>
        <dbReference type="ARBA" id="ARBA00023445"/>
    </source>
</evidence>
<dbReference type="PANTHER" id="PTHR10366">
    <property type="entry name" value="NAD DEPENDENT EPIMERASE/DEHYDRATASE"/>
    <property type="match status" value="1"/>
</dbReference>
<dbReference type="InterPro" id="IPR036291">
    <property type="entry name" value="NAD(P)-bd_dom_sf"/>
</dbReference>
<evidence type="ECO:0000256" key="1">
    <source>
        <dbReference type="ARBA" id="ARBA00023002"/>
    </source>
</evidence>
<dbReference type="Pfam" id="PF01370">
    <property type="entry name" value="Epimerase"/>
    <property type="match status" value="1"/>
</dbReference>
<dbReference type="Gene3D" id="3.40.50.720">
    <property type="entry name" value="NAD(P)-binding Rossmann-like Domain"/>
    <property type="match status" value="1"/>
</dbReference>
<evidence type="ECO:0000259" key="3">
    <source>
        <dbReference type="Pfam" id="PF01370"/>
    </source>
</evidence>
<protein>
    <submittedName>
        <fullName evidence="4">NAD(P)-binding protein</fullName>
    </submittedName>
</protein>
<feature type="non-terminal residue" evidence="4">
    <location>
        <position position="1"/>
    </location>
</feature>
<dbReference type="AlphaFoldDB" id="A0A6A6T6C0"/>
<dbReference type="InterPro" id="IPR050425">
    <property type="entry name" value="NAD(P)_dehydrat-like"/>
</dbReference>
<dbReference type="OrthoDB" id="2735536at2759"/>
<dbReference type="InterPro" id="IPR001509">
    <property type="entry name" value="Epimerase_deHydtase"/>
</dbReference>
<sequence length="307" mass="33360">TAFPPGSLVLVTGASGFIGSHITDQLLQAGYRVRGTTRDPAKSSWLADFFERRYENSNFSLEKVEDIASPGAFDGAVQGVQGIIHSASDTSLSPDAKSVTNTAVKGTLNALRAAAKESSVKRFVYTSSAHAAYMSGFHGTPRQTITASSWNTRTSSYVQGLLNPGPVHATRHPYPGVPDGYMVYAASKVLAEQTVWRFVKEQRPRFVVNTVLPSITFGRPLDPAHTSSTAFIIQALFQSKTKEDLGAQIAATVQPQISIDVHDNARLHVAALLSRTARNERLFACGQAFNWNQVLAVFRNAFPDRTF</sequence>
<feature type="non-terminal residue" evidence="4">
    <location>
        <position position="307"/>
    </location>
</feature>
<dbReference type="PANTHER" id="PTHR10366:SF562">
    <property type="entry name" value="ALDEHYDE REDUCTASE II (AFU_ORTHOLOGUE AFUA_1G11360)"/>
    <property type="match status" value="1"/>
</dbReference>